<dbReference type="InterPro" id="IPR030934">
    <property type="entry name" value="Intein_C"/>
</dbReference>
<name>F2BFE9_9NEIS</name>
<gene>
    <name evidence="2" type="ORF">HMPREF9123_2456</name>
</gene>
<dbReference type="Proteomes" id="UP000004105">
    <property type="component" value="Unassembled WGS sequence"/>
</dbReference>
<dbReference type="SUPFAM" id="SSF51294">
    <property type="entry name" value="Hedgehog/intein (Hint) domain"/>
    <property type="match status" value="1"/>
</dbReference>
<evidence type="ECO:0000313" key="2">
    <source>
        <dbReference type="EMBL" id="EGF08639.1"/>
    </source>
</evidence>
<evidence type="ECO:0000259" key="1">
    <source>
        <dbReference type="SMART" id="SM00306"/>
    </source>
</evidence>
<dbReference type="InterPro" id="IPR006141">
    <property type="entry name" value="Intein_N"/>
</dbReference>
<dbReference type="InterPro" id="IPR036844">
    <property type="entry name" value="Hint_dom_sf"/>
</dbReference>
<sequence length="323" mass="37592">MHEFIYKQAKENALSSSMGCFMKGTLVETEEGWTPIDELKVGDLVMSRPENGIGEAVPKRVVNTFRYEDKEVVMLNFSQFPERNGGGAGILAVTPNHPFCVYGVVTNLILEHPQFGKLGAYWKGCDYDDGEYVFAGDEGRARYEALWAFKHTPYEMRLYEQPVWKRADQLERGDVVLGVRDYYVVEDYRPLYAYRDTDQAWIQPINLAYGWEQSDRGNTYDMVLDEESRNRPTRDWLDVPNDENLLYVDEDGQRHYRRYRTTVYNIEVEDYHTYCVDYPGILVHNQNCGAERRSRVDSLEIRGKKELSDFIGRNPEAHRGKQA</sequence>
<proteinExistence type="predicted"/>
<dbReference type="STRING" id="267212.GCA_001063965_01013"/>
<dbReference type="RefSeq" id="WP_007343461.1">
    <property type="nucleotide sequence ID" value="NZ_GL878494.1"/>
</dbReference>
<dbReference type="CDD" id="cd00081">
    <property type="entry name" value="Hint"/>
    <property type="match status" value="1"/>
</dbReference>
<dbReference type="Gene3D" id="2.170.16.10">
    <property type="entry name" value="Hedgehog/Intein (Hint) domain"/>
    <property type="match status" value="1"/>
</dbReference>
<feature type="domain" description="Hint" evidence="1">
    <location>
        <begin position="18"/>
        <end position="180"/>
    </location>
</feature>
<accession>F2BFE9</accession>
<dbReference type="PROSITE" id="PS50818">
    <property type="entry name" value="INTEIN_C_TER"/>
    <property type="match status" value="1"/>
</dbReference>
<evidence type="ECO:0000313" key="3">
    <source>
        <dbReference type="Proteomes" id="UP000004105"/>
    </source>
</evidence>
<dbReference type="NCBIfam" id="TIGR01443">
    <property type="entry name" value="intein_Cterm"/>
    <property type="match status" value="1"/>
</dbReference>
<dbReference type="PROSITE" id="PS50817">
    <property type="entry name" value="INTEIN_N_TER"/>
    <property type="match status" value="1"/>
</dbReference>
<reference evidence="2 3" key="1">
    <citation type="submission" date="2011-02" db="EMBL/GenBank/DDBJ databases">
        <authorList>
            <person name="Muzny D."/>
            <person name="Qin X."/>
            <person name="Deng J."/>
            <person name="Jiang H."/>
            <person name="Liu Y."/>
            <person name="Qu J."/>
            <person name="Song X.-Z."/>
            <person name="Zhang L."/>
            <person name="Thornton R."/>
            <person name="Coyle M."/>
            <person name="Francisco L."/>
            <person name="Jackson L."/>
            <person name="Javaid M."/>
            <person name="Korchina V."/>
            <person name="Kovar C."/>
            <person name="Mata R."/>
            <person name="Mathew T."/>
            <person name="Ngo R."/>
            <person name="Nguyen L."/>
            <person name="Nguyen N."/>
            <person name="Okwuonu G."/>
            <person name="Ongeri F."/>
            <person name="Pham C."/>
            <person name="Simmons D."/>
            <person name="Wilczek-Boney K."/>
            <person name="Hale W."/>
            <person name="Jakkamsetti A."/>
            <person name="Pham P."/>
            <person name="Ruth R."/>
            <person name="San Lucas F."/>
            <person name="Warren J."/>
            <person name="Zhang J."/>
            <person name="Zhao Z."/>
            <person name="Zhou C."/>
            <person name="Zhu D."/>
            <person name="Lee S."/>
            <person name="Bess C."/>
            <person name="Blankenburg K."/>
            <person name="Forbes L."/>
            <person name="Fu Q."/>
            <person name="Gubbala S."/>
            <person name="Hirani K."/>
            <person name="Jayaseelan J.C."/>
            <person name="Lara F."/>
            <person name="Munidasa M."/>
            <person name="Palculict T."/>
            <person name="Patil S."/>
            <person name="Pu L.-L."/>
            <person name="Saada N."/>
            <person name="Tang L."/>
            <person name="Weissenberger G."/>
            <person name="Zhu Y."/>
            <person name="Hemphill L."/>
            <person name="Shang Y."/>
            <person name="Youmans B."/>
            <person name="Ayvaz T."/>
            <person name="Ross M."/>
            <person name="Santibanez J."/>
            <person name="Aqrawi P."/>
            <person name="Gross S."/>
            <person name="Joshi V."/>
            <person name="Fowler G."/>
            <person name="Nazareth L."/>
            <person name="Reid J."/>
            <person name="Worley K."/>
            <person name="Petrosino J."/>
            <person name="Highlander S."/>
            <person name="Gibbs R."/>
        </authorList>
    </citation>
    <scope>NUCLEOTIDE SEQUENCE [LARGE SCALE GENOMIC DNA]</scope>
    <source>
        <strain evidence="2 3">ATCC BAA-1200</strain>
    </source>
</reference>
<dbReference type="InterPro" id="IPR003587">
    <property type="entry name" value="Hint_dom_N"/>
</dbReference>
<comment type="caution">
    <text evidence="2">The sequence shown here is derived from an EMBL/GenBank/DDBJ whole genome shotgun (WGS) entry which is preliminary data.</text>
</comment>
<dbReference type="AlphaFoldDB" id="F2BFE9"/>
<keyword evidence="3" id="KW-1185">Reference proteome</keyword>
<dbReference type="SMART" id="SM00306">
    <property type="entry name" value="HintN"/>
    <property type="match status" value="1"/>
</dbReference>
<protein>
    <recommendedName>
        <fullName evidence="1">Hint domain-containing protein</fullName>
    </recommendedName>
</protein>
<organism evidence="2 3">
    <name type="scientific">Neisseria bacilliformis ATCC BAA-1200</name>
    <dbReference type="NCBI Taxonomy" id="888742"/>
    <lineage>
        <taxon>Bacteria</taxon>
        <taxon>Pseudomonadati</taxon>
        <taxon>Pseudomonadota</taxon>
        <taxon>Betaproteobacteria</taxon>
        <taxon>Neisseriales</taxon>
        <taxon>Neisseriaceae</taxon>
        <taxon>Neisseria</taxon>
    </lineage>
</organism>
<dbReference type="EMBL" id="AFAY01000049">
    <property type="protein sequence ID" value="EGF08639.1"/>
    <property type="molecule type" value="Genomic_DNA"/>
</dbReference>
<dbReference type="GO" id="GO:0016539">
    <property type="term" value="P:intein-mediated protein splicing"/>
    <property type="evidence" value="ECO:0007669"/>
    <property type="project" value="InterPro"/>
</dbReference>
<dbReference type="HOGENOM" id="CLU_080912_0_0_4"/>